<feature type="compositionally biased region" description="Basic and acidic residues" evidence="1">
    <location>
        <begin position="80"/>
        <end position="102"/>
    </location>
</feature>
<evidence type="ECO:0000256" key="1">
    <source>
        <dbReference type="SAM" id="MobiDB-lite"/>
    </source>
</evidence>
<feature type="region of interest" description="Disordered" evidence="1">
    <location>
        <begin position="1"/>
        <end position="129"/>
    </location>
</feature>
<reference evidence="2" key="1">
    <citation type="submission" date="2020-05" db="EMBL/GenBank/DDBJ databases">
        <authorList>
            <person name="Chiriac C."/>
            <person name="Salcher M."/>
            <person name="Ghai R."/>
            <person name="Kavagutti S V."/>
        </authorList>
    </citation>
    <scope>NUCLEOTIDE SEQUENCE</scope>
</reference>
<accession>A0A6J6A3B3</accession>
<organism evidence="2">
    <name type="scientific">freshwater metagenome</name>
    <dbReference type="NCBI Taxonomy" id="449393"/>
    <lineage>
        <taxon>unclassified sequences</taxon>
        <taxon>metagenomes</taxon>
        <taxon>ecological metagenomes</taxon>
    </lineage>
</organism>
<feature type="compositionally biased region" description="Basic and acidic residues" evidence="1">
    <location>
        <begin position="13"/>
        <end position="36"/>
    </location>
</feature>
<evidence type="ECO:0000313" key="2">
    <source>
        <dbReference type="EMBL" id="CAB4347547.1"/>
    </source>
</evidence>
<proteinExistence type="predicted"/>
<sequence>MTDQRAATYQRVVADRGRRSNHRERTDHDAVSDRRTRAYNRRWMNNADGLPTVGDEPLGDLGAPGTNSNHESGAGKRPRIRADDFKPMRAATDPRRIDRLYQRLDAVAGGTSEFDHLQREASGPRYEQG</sequence>
<protein>
    <submittedName>
        <fullName evidence="2">Unannotated protein</fullName>
    </submittedName>
</protein>
<name>A0A6J6A3B3_9ZZZZ</name>
<gene>
    <name evidence="2" type="ORF">UFOPK3547_01727</name>
</gene>
<dbReference type="AlphaFoldDB" id="A0A6J6A3B3"/>
<dbReference type="EMBL" id="CAESAN010000217">
    <property type="protein sequence ID" value="CAB4347547.1"/>
    <property type="molecule type" value="Genomic_DNA"/>
</dbReference>